<evidence type="ECO:0000256" key="1">
    <source>
        <dbReference type="SAM" id="MobiDB-lite"/>
    </source>
</evidence>
<dbReference type="PANTHER" id="PTHR33824:SF7">
    <property type="entry name" value="POLYKETIDE CYCLASE_DEHYDRASE AND LIPID TRANSPORT SUPERFAMILY PROTEIN"/>
    <property type="match status" value="1"/>
</dbReference>
<feature type="region of interest" description="Disordered" evidence="1">
    <location>
        <begin position="197"/>
        <end position="245"/>
    </location>
</feature>
<evidence type="ECO:0000259" key="2">
    <source>
        <dbReference type="Pfam" id="PF03364"/>
    </source>
</evidence>
<dbReference type="AlphaFoldDB" id="A0A512DC74"/>
<keyword evidence="4" id="KW-1185">Reference proteome</keyword>
<feature type="compositionally biased region" description="Polar residues" evidence="1">
    <location>
        <begin position="213"/>
        <end position="231"/>
    </location>
</feature>
<proteinExistence type="predicted"/>
<sequence>MTTQVEKSVIVNVPVTVAYNQWTQFEEFPQFMGGVTSVTQLSDDRLEWVAEIAGVRRQWEAKVLEQVPDQKVSWAATSGATNAGSVSFEPAGEGQTHVHLHLEYEPEGVVEAIGDRLNIVEKQAEGDLERFKAFIESEDYATGAWRGSINPGAGTAPGVEHAAASEGDSGKAGVSKAAVAAGIGVAAAAAAAVAATVGGSDDSKESDEVTVTAPVSETGTTPVSGTGTAPVSGTGAVPGDEANLI</sequence>
<gene>
    <name evidence="3" type="ORF">CAE01nite_18040</name>
</gene>
<dbReference type="Gene3D" id="3.30.530.20">
    <property type="match status" value="1"/>
</dbReference>
<dbReference type="InterPro" id="IPR023393">
    <property type="entry name" value="START-like_dom_sf"/>
</dbReference>
<dbReference type="RefSeq" id="WP_146903060.1">
    <property type="nucleotide sequence ID" value="NZ_BAAARM010000003.1"/>
</dbReference>
<evidence type="ECO:0000313" key="3">
    <source>
        <dbReference type="EMBL" id="GEO34079.1"/>
    </source>
</evidence>
<dbReference type="OrthoDB" id="3695445at2"/>
<dbReference type="CDD" id="cd07817">
    <property type="entry name" value="SRPBCC_8"/>
    <property type="match status" value="1"/>
</dbReference>
<dbReference type="Pfam" id="PF03364">
    <property type="entry name" value="Polyketide_cyc"/>
    <property type="match status" value="1"/>
</dbReference>
<dbReference type="InterPro" id="IPR047137">
    <property type="entry name" value="ORF3"/>
</dbReference>
<dbReference type="SUPFAM" id="SSF55961">
    <property type="entry name" value="Bet v1-like"/>
    <property type="match status" value="1"/>
</dbReference>
<dbReference type="Proteomes" id="UP000321181">
    <property type="component" value="Unassembled WGS sequence"/>
</dbReference>
<accession>A0A512DC74</accession>
<organism evidence="3 4">
    <name type="scientific">Cellulomonas aerilata</name>
    <dbReference type="NCBI Taxonomy" id="515326"/>
    <lineage>
        <taxon>Bacteria</taxon>
        <taxon>Bacillati</taxon>
        <taxon>Actinomycetota</taxon>
        <taxon>Actinomycetes</taxon>
        <taxon>Micrococcales</taxon>
        <taxon>Cellulomonadaceae</taxon>
        <taxon>Cellulomonas</taxon>
    </lineage>
</organism>
<feature type="domain" description="Coenzyme Q-binding protein COQ10 START" evidence="2">
    <location>
        <begin position="11"/>
        <end position="130"/>
    </location>
</feature>
<comment type="caution">
    <text evidence="3">The sequence shown here is derived from an EMBL/GenBank/DDBJ whole genome shotgun (WGS) entry which is preliminary data.</text>
</comment>
<dbReference type="PANTHER" id="PTHR33824">
    <property type="entry name" value="POLYKETIDE CYCLASE/DEHYDRASE AND LIPID TRANSPORT SUPERFAMILY PROTEIN"/>
    <property type="match status" value="1"/>
</dbReference>
<dbReference type="EMBL" id="BJYY01000013">
    <property type="protein sequence ID" value="GEO34079.1"/>
    <property type="molecule type" value="Genomic_DNA"/>
</dbReference>
<reference evidence="3 4" key="1">
    <citation type="submission" date="2019-07" db="EMBL/GenBank/DDBJ databases">
        <title>Whole genome shotgun sequence of Cellulomonas aerilata NBRC 106308.</title>
        <authorList>
            <person name="Hosoyama A."/>
            <person name="Uohara A."/>
            <person name="Ohji S."/>
            <person name="Ichikawa N."/>
        </authorList>
    </citation>
    <scope>NUCLEOTIDE SEQUENCE [LARGE SCALE GENOMIC DNA]</scope>
    <source>
        <strain evidence="3 4">NBRC 106308</strain>
    </source>
</reference>
<feature type="region of interest" description="Disordered" evidence="1">
    <location>
        <begin position="151"/>
        <end position="170"/>
    </location>
</feature>
<protein>
    <recommendedName>
        <fullName evidence="2">Coenzyme Q-binding protein COQ10 START domain-containing protein</fullName>
    </recommendedName>
</protein>
<name>A0A512DC74_9CELL</name>
<evidence type="ECO:0000313" key="4">
    <source>
        <dbReference type="Proteomes" id="UP000321181"/>
    </source>
</evidence>
<dbReference type="InterPro" id="IPR005031">
    <property type="entry name" value="COQ10_START"/>
</dbReference>